<proteinExistence type="inferred from homology"/>
<evidence type="ECO:0000256" key="1">
    <source>
        <dbReference type="ARBA" id="ARBA00010515"/>
    </source>
</evidence>
<protein>
    <submittedName>
        <fullName evidence="5">Alpha/beta hydrolase</fullName>
    </submittedName>
</protein>
<name>A0ABV1GJ07_9FIRM</name>
<dbReference type="EMBL" id="JBBMFA010000111">
    <property type="protein sequence ID" value="MEQ2521633.1"/>
    <property type="molecule type" value="Genomic_DNA"/>
</dbReference>
<comment type="similarity">
    <text evidence="1">Belongs to the 'GDXG' lipolytic enzyme family.</text>
</comment>
<dbReference type="PANTHER" id="PTHR48081">
    <property type="entry name" value="AB HYDROLASE SUPERFAMILY PROTEIN C4A8.06C"/>
    <property type="match status" value="1"/>
</dbReference>
<feature type="active site" evidence="3">
    <location>
        <position position="170"/>
    </location>
</feature>
<dbReference type="InterPro" id="IPR033140">
    <property type="entry name" value="Lipase_GDXG_put_SER_AS"/>
</dbReference>
<evidence type="ECO:0000256" key="3">
    <source>
        <dbReference type="PROSITE-ProRule" id="PRU10038"/>
    </source>
</evidence>
<dbReference type="InterPro" id="IPR050300">
    <property type="entry name" value="GDXG_lipolytic_enzyme"/>
</dbReference>
<evidence type="ECO:0000313" key="5">
    <source>
        <dbReference type="EMBL" id="MEQ2521633.1"/>
    </source>
</evidence>
<dbReference type="InterPro" id="IPR029058">
    <property type="entry name" value="AB_hydrolase_fold"/>
</dbReference>
<evidence type="ECO:0000256" key="2">
    <source>
        <dbReference type="ARBA" id="ARBA00022801"/>
    </source>
</evidence>
<sequence length="318" mass="35053">MKKLWFTGQSFSEAAEELSVNEKAAQAMLAALKTVHSLSAPTDGALEGLERQRQSQNILGRLVSPELGYSWEPFQLGSMPMAWARPECGHDRHHVVLYCHGGGYTSGNLGYARVLASKLAKSTGYEVLSFEYRLAPEHPYPAALEDALAAWDYLMELGYGARDVVLAGDSAGGNLALVLTQALKEAGRRLPGKLVLCSPWTDMSCSGDSYEAHKEDDPVLTRAYLEAVRQAYAPQGGWDQPELSPLFQDVSGFPPVLVQYGGHEILADDAIRLKKHLDEAGIPNVLQCWPEMWHVFQMFPLPQSQQAMERVAAFVLDY</sequence>
<dbReference type="GO" id="GO:0016787">
    <property type="term" value="F:hydrolase activity"/>
    <property type="evidence" value="ECO:0007669"/>
    <property type="project" value="UniProtKB-KW"/>
</dbReference>
<dbReference type="Proteomes" id="UP001477672">
    <property type="component" value="Unassembled WGS sequence"/>
</dbReference>
<keyword evidence="2 5" id="KW-0378">Hydrolase</keyword>
<dbReference type="Pfam" id="PF07859">
    <property type="entry name" value="Abhydrolase_3"/>
    <property type="match status" value="1"/>
</dbReference>
<keyword evidence="6" id="KW-1185">Reference proteome</keyword>
<evidence type="ECO:0000259" key="4">
    <source>
        <dbReference type="Pfam" id="PF07859"/>
    </source>
</evidence>
<evidence type="ECO:0000313" key="6">
    <source>
        <dbReference type="Proteomes" id="UP001477672"/>
    </source>
</evidence>
<organism evidence="5 6">
    <name type="scientific">Ruthenibacterium intestinale</name>
    <dbReference type="NCBI Taxonomy" id="3133163"/>
    <lineage>
        <taxon>Bacteria</taxon>
        <taxon>Bacillati</taxon>
        <taxon>Bacillota</taxon>
        <taxon>Clostridia</taxon>
        <taxon>Eubacteriales</taxon>
        <taxon>Oscillospiraceae</taxon>
        <taxon>Ruthenibacterium</taxon>
    </lineage>
</organism>
<dbReference type="Gene3D" id="3.40.50.1820">
    <property type="entry name" value="alpha/beta hydrolase"/>
    <property type="match status" value="1"/>
</dbReference>
<accession>A0ABV1GJ07</accession>
<dbReference type="PANTHER" id="PTHR48081:SF30">
    <property type="entry name" value="ACETYL-HYDROLASE LIPR-RELATED"/>
    <property type="match status" value="1"/>
</dbReference>
<dbReference type="PROSITE" id="PS01174">
    <property type="entry name" value="LIPASE_GDXG_SER"/>
    <property type="match status" value="1"/>
</dbReference>
<dbReference type="InterPro" id="IPR013094">
    <property type="entry name" value="AB_hydrolase_3"/>
</dbReference>
<dbReference type="SUPFAM" id="SSF53474">
    <property type="entry name" value="alpha/beta-Hydrolases"/>
    <property type="match status" value="1"/>
</dbReference>
<comment type="caution">
    <text evidence="5">The sequence shown here is derived from an EMBL/GenBank/DDBJ whole genome shotgun (WGS) entry which is preliminary data.</text>
</comment>
<gene>
    <name evidence="5" type="ORF">WMO24_14530</name>
</gene>
<dbReference type="RefSeq" id="WP_349217097.1">
    <property type="nucleotide sequence ID" value="NZ_JBBMFA010000111.1"/>
</dbReference>
<reference evidence="5 6" key="1">
    <citation type="submission" date="2024-03" db="EMBL/GenBank/DDBJ databases">
        <title>Human intestinal bacterial collection.</title>
        <authorList>
            <person name="Pauvert C."/>
            <person name="Hitch T.C.A."/>
            <person name="Clavel T."/>
        </authorList>
    </citation>
    <scope>NUCLEOTIDE SEQUENCE [LARGE SCALE GENOMIC DNA]</scope>
    <source>
        <strain evidence="5 6">CLA-JM-H11</strain>
    </source>
</reference>
<feature type="domain" description="Alpha/beta hydrolase fold-3" evidence="4">
    <location>
        <begin position="96"/>
        <end position="297"/>
    </location>
</feature>